<comment type="caution">
    <text evidence="2">The sequence shown here is derived from an EMBL/GenBank/DDBJ whole genome shotgun (WGS) entry which is preliminary data.</text>
</comment>
<dbReference type="Proteomes" id="UP000696485">
    <property type="component" value="Unassembled WGS sequence"/>
</dbReference>
<dbReference type="EMBL" id="JAAAUY010001348">
    <property type="protein sequence ID" value="KAF9323159.1"/>
    <property type="molecule type" value="Genomic_DNA"/>
</dbReference>
<evidence type="ECO:0000313" key="3">
    <source>
        <dbReference type="Proteomes" id="UP000696485"/>
    </source>
</evidence>
<sequence length="159" mass="17582">MGTHSDAKHGRAGSKASSSSSSLSQPAAVDLTATDDGGNQTQGEFVPPPLLKQKTVKHDPMTIGTEFDEDPEPERRPQFVPMSFDDGAYMQAVYMVRNIRSRMQTEDALARKMTSNHDLNESHKRINELFIAGQKWVAVIHAIETGDHVARQLAAHRML</sequence>
<reference evidence="2" key="1">
    <citation type="journal article" date="2020" name="Fungal Divers.">
        <title>Resolving the Mortierellaceae phylogeny through synthesis of multi-gene phylogenetics and phylogenomics.</title>
        <authorList>
            <person name="Vandepol N."/>
            <person name="Liber J."/>
            <person name="Desiro A."/>
            <person name="Na H."/>
            <person name="Kennedy M."/>
            <person name="Barry K."/>
            <person name="Grigoriev I.V."/>
            <person name="Miller A.N."/>
            <person name="O'Donnell K."/>
            <person name="Stajich J.E."/>
            <person name="Bonito G."/>
        </authorList>
    </citation>
    <scope>NUCLEOTIDE SEQUENCE</scope>
    <source>
        <strain evidence="2">NVP1</strain>
    </source>
</reference>
<feature type="compositionally biased region" description="Low complexity" evidence="1">
    <location>
        <begin position="13"/>
        <end position="28"/>
    </location>
</feature>
<gene>
    <name evidence="2" type="ORF">BG006_001710</name>
</gene>
<name>A0A9P5SDT1_9FUNG</name>
<proteinExistence type="predicted"/>
<protein>
    <submittedName>
        <fullName evidence="2">Uncharacterized protein</fullName>
    </submittedName>
</protein>
<keyword evidence="3" id="KW-1185">Reference proteome</keyword>
<organism evidence="2 3">
    <name type="scientific">Podila minutissima</name>
    <dbReference type="NCBI Taxonomy" id="64525"/>
    <lineage>
        <taxon>Eukaryota</taxon>
        <taxon>Fungi</taxon>
        <taxon>Fungi incertae sedis</taxon>
        <taxon>Mucoromycota</taxon>
        <taxon>Mortierellomycotina</taxon>
        <taxon>Mortierellomycetes</taxon>
        <taxon>Mortierellales</taxon>
        <taxon>Mortierellaceae</taxon>
        <taxon>Podila</taxon>
    </lineage>
</organism>
<feature type="region of interest" description="Disordered" evidence="1">
    <location>
        <begin position="1"/>
        <end position="77"/>
    </location>
</feature>
<evidence type="ECO:0000313" key="2">
    <source>
        <dbReference type="EMBL" id="KAF9323159.1"/>
    </source>
</evidence>
<accession>A0A9P5SDT1</accession>
<evidence type="ECO:0000256" key="1">
    <source>
        <dbReference type="SAM" id="MobiDB-lite"/>
    </source>
</evidence>
<dbReference type="AlphaFoldDB" id="A0A9P5SDT1"/>